<dbReference type="RefSeq" id="WP_344738856.1">
    <property type="nucleotide sequence ID" value="NZ_BAABAY010000001.1"/>
</dbReference>
<reference evidence="1 2" key="1">
    <citation type="submission" date="2024-02" db="EMBL/GenBank/DDBJ databases">
        <title>A Gaetbulibacter species isolated from tidal flats and genomic insights of their niches.</title>
        <authorList>
            <person name="Ye Y."/>
        </authorList>
    </citation>
    <scope>NUCLEOTIDE SEQUENCE [LARGE SCALE GENOMIC DNA]</scope>
    <source>
        <strain evidence="1 2">KYW382</strain>
    </source>
</reference>
<dbReference type="Proteomes" id="UP001610100">
    <property type="component" value="Unassembled WGS sequence"/>
</dbReference>
<keyword evidence="2" id="KW-1185">Reference proteome</keyword>
<evidence type="ECO:0000313" key="1">
    <source>
        <dbReference type="EMBL" id="MFH6770555.1"/>
    </source>
</evidence>
<organism evidence="1 2">
    <name type="scientific">Gaetbulibacter aestuarii</name>
    <dbReference type="NCBI Taxonomy" id="1502358"/>
    <lineage>
        <taxon>Bacteria</taxon>
        <taxon>Pseudomonadati</taxon>
        <taxon>Bacteroidota</taxon>
        <taxon>Flavobacteriia</taxon>
        <taxon>Flavobacteriales</taxon>
        <taxon>Flavobacteriaceae</taxon>
        <taxon>Gaetbulibacter</taxon>
    </lineage>
</organism>
<evidence type="ECO:0000313" key="2">
    <source>
        <dbReference type="Proteomes" id="UP001610100"/>
    </source>
</evidence>
<comment type="caution">
    <text evidence="1">The sequence shown here is derived from an EMBL/GenBank/DDBJ whole genome shotgun (WGS) entry which is preliminary data.</text>
</comment>
<sequence length="68" mass="7800">MLQKRMPLQSLTRLRNSNHLLVIWREAKQSVVRKPLDEIPTKGRQAHVAPLLVMTSIFVIANNVKQSV</sequence>
<name>A0ABW7MV74_9FLAO</name>
<proteinExistence type="predicted"/>
<dbReference type="EMBL" id="JBAWKB010000001">
    <property type="protein sequence ID" value="MFH6770555.1"/>
    <property type="molecule type" value="Genomic_DNA"/>
</dbReference>
<gene>
    <name evidence="1" type="ORF">V8G58_01315</name>
</gene>
<accession>A0ABW7MV74</accession>
<protein>
    <submittedName>
        <fullName evidence="1">Uncharacterized protein</fullName>
    </submittedName>
</protein>